<name>A0ABQ6HR58_9MICO</name>
<keyword evidence="1" id="KW-1133">Transmembrane helix</keyword>
<proteinExistence type="predicted"/>
<keyword evidence="2" id="KW-0732">Signal</keyword>
<evidence type="ECO:0000256" key="2">
    <source>
        <dbReference type="SAM" id="SignalP"/>
    </source>
</evidence>
<keyword evidence="4" id="KW-1185">Reference proteome</keyword>
<comment type="caution">
    <text evidence="3">The sequence shown here is derived from an EMBL/GenBank/DDBJ whole genome shotgun (WGS) entry which is preliminary data.</text>
</comment>
<sequence>MTVACLVGGLLLGLLVAGAVASTSKPTYSATTNFAVLPGTRSTGENLGQVAFLTPVFAAQANDPNTAAEVKKDLGGRAPATSVPQTYPDSQLLFTISSTGDDPELVFKTAQAFERVMLARAAAGQPVGSEQARLAIVAHAQEPTASQSLSPKVLYAAGGLAGLLVGAALALGLARRREGDQHTPGHAG</sequence>
<evidence type="ECO:0000256" key="1">
    <source>
        <dbReference type="SAM" id="Phobius"/>
    </source>
</evidence>
<protein>
    <recommendedName>
        <fullName evidence="5">Capsular polysaccharide biosynthesis protein</fullName>
    </recommendedName>
</protein>
<keyword evidence="1" id="KW-0812">Transmembrane</keyword>
<feature type="signal peptide" evidence="2">
    <location>
        <begin position="1"/>
        <end position="21"/>
    </location>
</feature>
<organism evidence="3 4">
    <name type="scientific">Arsenicicoccus piscis</name>
    <dbReference type="NCBI Taxonomy" id="673954"/>
    <lineage>
        <taxon>Bacteria</taxon>
        <taxon>Bacillati</taxon>
        <taxon>Actinomycetota</taxon>
        <taxon>Actinomycetes</taxon>
        <taxon>Micrococcales</taxon>
        <taxon>Intrasporangiaceae</taxon>
        <taxon>Arsenicicoccus</taxon>
    </lineage>
</organism>
<accession>A0ABQ6HR58</accession>
<dbReference type="EMBL" id="BSUJ01000001">
    <property type="protein sequence ID" value="GMA20583.1"/>
    <property type="molecule type" value="Genomic_DNA"/>
</dbReference>
<dbReference type="RefSeq" id="WP_284284642.1">
    <property type="nucleotide sequence ID" value="NZ_BSUJ01000001.1"/>
</dbReference>
<feature type="transmembrane region" description="Helical" evidence="1">
    <location>
        <begin position="153"/>
        <end position="174"/>
    </location>
</feature>
<reference evidence="4" key="1">
    <citation type="journal article" date="2019" name="Int. J. Syst. Evol. Microbiol.">
        <title>The Global Catalogue of Microorganisms (GCM) 10K type strain sequencing project: providing services to taxonomists for standard genome sequencing and annotation.</title>
        <authorList>
            <consortium name="The Broad Institute Genomics Platform"/>
            <consortium name="The Broad Institute Genome Sequencing Center for Infectious Disease"/>
            <person name="Wu L."/>
            <person name="Ma J."/>
        </authorList>
    </citation>
    <scope>NUCLEOTIDE SEQUENCE [LARGE SCALE GENOMIC DNA]</scope>
    <source>
        <strain evidence="4">NBRC 105830</strain>
    </source>
</reference>
<dbReference type="Proteomes" id="UP001157109">
    <property type="component" value="Unassembled WGS sequence"/>
</dbReference>
<evidence type="ECO:0008006" key="5">
    <source>
        <dbReference type="Google" id="ProtNLM"/>
    </source>
</evidence>
<gene>
    <name evidence="3" type="ORF">GCM10025862_26040</name>
</gene>
<evidence type="ECO:0000313" key="4">
    <source>
        <dbReference type="Proteomes" id="UP001157109"/>
    </source>
</evidence>
<feature type="chain" id="PRO_5045793256" description="Capsular polysaccharide biosynthesis protein" evidence="2">
    <location>
        <begin position="22"/>
        <end position="188"/>
    </location>
</feature>
<keyword evidence="1" id="KW-0472">Membrane</keyword>
<evidence type="ECO:0000313" key="3">
    <source>
        <dbReference type="EMBL" id="GMA20583.1"/>
    </source>
</evidence>